<dbReference type="InterPro" id="IPR046059">
    <property type="entry name" value="DUF6017"/>
</dbReference>
<feature type="domain" description="DUF6017" evidence="2">
    <location>
        <begin position="167"/>
        <end position="291"/>
    </location>
</feature>
<dbReference type="Pfam" id="PF13730">
    <property type="entry name" value="HTH_36"/>
    <property type="match status" value="1"/>
</dbReference>
<feature type="compositionally biased region" description="Pro residues" evidence="1">
    <location>
        <begin position="99"/>
        <end position="109"/>
    </location>
</feature>
<dbReference type="OrthoDB" id="9803733at2"/>
<evidence type="ECO:0000256" key="1">
    <source>
        <dbReference type="SAM" id="MobiDB-lite"/>
    </source>
</evidence>
<name>A0A1M6ZQL3_9FIRM</name>
<evidence type="ECO:0000313" key="3">
    <source>
        <dbReference type="EMBL" id="SHL32613.1"/>
    </source>
</evidence>
<reference evidence="3 4" key="1">
    <citation type="submission" date="2016-11" db="EMBL/GenBank/DDBJ databases">
        <authorList>
            <person name="Jaros S."/>
            <person name="Januszkiewicz K."/>
            <person name="Wedrychowicz H."/>
        </authorList>
    </citation>
    <scope>NUCLEOTIDE SEQUENCE [LARGE SCALE GENOMIC DNA]</scope>
    <source>
        <strain evidence="3 4">DSM 14214</strain>
    </source>
</reference>
<proteinExistence type="predicted"/>
<feature type="region of interest" description="Disordered" evidence="1">
    <location>
        <begin position="85"/>
        <end position="178"/>
    </location>
</feature>
<protein>
    <submittedName>
        <fullName evidence="3">Helix-turn-helix domain-containing protein</fullName>
    </submittedName>
</protein>
<gene>
    <name evidence="3" type="ORF">SAMN02745138_03259</name>
</gene>
<dbReference type="EMBL" id="FRAH01000093">
    <property type="protein sequence ID" value="SHL32613.1"/>
    <property type="molecule type" value="Genomic_DNA"/>
</dbReference>
<feature type="compositionally biased region" description="Polar residues" evidence="1">
    <location>
        <begin position="136"/>
        <end position="160"/>
    </location>
</feature>
<keyword evidence="4" id="KW-1185">Reference proteome</keyword>
<evidence type="ECO:0000313" key="4">
    <source>
        <dbReference type="Proteomes" id="UP000183975"/>
    </source>
</evidence>
<dbReference type="Pfam" id="PF19481">
    <property type="entry name" value="DUF6017"/>
    <property type="match status" value="1"/>
</dbReference>
<evidence type="ECO:0000259" key="2">
    <source>
        <dbReference type="Pfam" id="PF19481"/>
    </source>
</evidence>
<organism evidence="3 4">
    <name type="scientific">Anaerotignum lactatifermentans DSM 14214</name>
    <dbReference type="NCBI Taxonomy" id="1121323"/>
    <lineage>
        <taxon>Bacteria</taxon>
        <taxon>Bacillati</taxon>
        <taxon>Bacillota</taxon>
        <taxon>Clostridia</taxon>
        <taxon>Lachnospirales</taxon>
        <taxon>Anaerotignaceae</taxon>
        <taxon>Anaerotignum</taxon>
    </lineage>
</organism>
<accession>A0A1M6ZQL3</accession>
<sequence>MAVFRVERTRDYTVMSNYHLKDTGLTLKAKGLLSMMLSLPDEWNYTTRGLASICKESVETIGKTLRELESAGYLTRRQLRGKNGRITDTEYTIFEKPVKPQPEPAPPDTASPGTENPDMVNPDMETPDMAVPDTENPPQLNTKKSNIQKSNTHGSNTHSFFPSAPAAAETDGQTEVMEKREEIRDQIEYEHICNSLNREQIDEFVEIMLEVALTKSPTIKIGRDVEYPTAFVQQRFEKITCSHIEKVLDGIHENTTRVWNTKAYLMAALFNAPSSLDNHYTMLVNHDLYGGGS</sequence>
<dbReference type="RefSeq" id="WP_072853532.1">
    <property type="nucleotide sequence ID" value="NZ_FRAH01000093.1"/>
</dbReference>
<dbReference type="Proteomes" id="UP000183975">
    <property type="component" value="Unassembled WGS sequence"/>
</dbReference>
<dbReference type="AlphaFoldDB" id="A0A1M6ZQL3"/>